<dbReference type="InterPro" id="IPR036410">
    <property type="entry name" value="HSP_DnaJ_Cys-rich_dom_sf"/>
</dbReference>
<reference evidence="1" key="1">
    <citation type="submission" date="2020-09" db="EMBL/GenBank/DDBJ databases">
        <title>A novel bacterium of genus Hazenella, isolated from South China Sea.</title>
        <authorList>
            <person name="Huang H."/>
            <person name="Mo K."/>
            <person name="Hu Y."/>
        </authorList>
    </citation>
    <scope>NUCLEOTIDE SEQUENCE</scope>
    <source>
        <strain evidence="1">IB182357</strain>
    </source>
</reference>
<proteinExistence type="predicted"/>
<organism evidence="1 2">
    <name type="scientific">Polycladospora coralii</name>
    <dbReference type="NCBI Taxonomy" id="2771432"/>
    <lineage>
        <taxon>Bacteria</taxon>
        <taxon>Bacillati</taxon>
        <taxon>Bacillota</taxon>
        <taxon>Bacilli</taxon>
        <taxon>Bacillales</taxon>
        <taxon>Thermoactinomycetaceae</taxon>
        <taxon>Polycladospora</taxon>
    </lineage>
</organism>
<comment type="caution">
    <text evidence="1">The sequence shown here is derived from an EMBL/GenBank/DDBJ whole genome shotgun (WGS) entry which is preliminary data.</text>
</comment>
<dbReference type="AlphaFoldDB" id="A0A926NA45"/>
<dbReference type="InterPro" id="IPR038500">
    <property type="entry name" value="Antitermination_sf"/>
</dbReference>
<keyword evidence="2" id="KW-1185">Reference proteome</keyword>
<sequence length="45" mass="5074">MKNVKIICDWCNGTKKIDEIKDTGRGWIKIPKTCDACKGKGYKVS</sequence>
<name>A0A926NA45_9BACL</name>
<evidence type="ECO:0000313" key="1">
    <source>
        <dbReference type="EMBL" id="MBD1372623.1"/>
    </source>
</evidence>
<protein>
    <submittedName>
        <fullName evidence="1">Uncharacterized protein</fullName>
    </submittedName>
</protein>
<gene>
    <name evidence="1" type="ORF">IC620_09680</name>
</gene>
<dbReference type="Proteomes" id="UP000661691">
    <property type="component" value="Unassembled WGS sequence"/>
</dbReference>
<dbReference type="SUPFAM" id="SSF57938">
    <property type="entry name" value="DnaJ/Hsp40 cysteine-rich domain"/>
    <property type="match status" value="1"/>
</dbReference>
<dbReference type="EMBL" id="JACXAH010000012">
    <property type="protein sequence ID" value="MBD1372623.1"/>
    <property type="molecule type" value="Genomic_DNA"/>
</dbReference>
<evidence type="ECO:0000313" key="2">
    <source>
        <dbReference type="Proteomes" id="UP000661691"/>
    </source>
</evidence>
<dbReference type="Gene3D" id="1.10.274.110">
    <property type="match status" value="1"/>
</dbReference>
<dbReference type="RefSeq" id="WP_191140527.1">
    <property type="nucleotide sequence ID" value="NZ_JACXAG020000006.1"/>
</dbReference>
<accession>A0A926NA45</accession>